<comment type="caution">
    <text evidence="2">The sequence shown here is derived from an EMBL/GenBank/DDBJ whole genome shotgun (WGS) entry which is preliminary data.</text>
</comment>
<name>A0A6P0DND5_RHILE</name>
<reference evidence="2 3" key="1">
    <citation type="submission" date="2020-01" db="EMBL/GenBank/DDBJ databases">
        <title>Rhizobium genotypes associated with high levels of biological nitrogen fixation by grain legumes in a temperate-maritime cropping system.</title>
        <authorList>
            <person name="Maluk M."/>
            <person name="Francesc Ferrando Molina F."/>
            <person name="Lopez Del Egido L."/>
            <person name="Lafos M."/>
            <person name="Langarica-Fuentes A."/>
            <person name="Gebre Yohannes G."/>
            <person name="Young M.W."/>
            <person name="Martin P."/>
            <person name="Gantlett R."/>
            <person name="Kenicer G."/>
            <person name="Hawes C."/>
            <person name="Begg G.S."/>
            <person name="Quilliam R.S."/>
            <person name="Squire G.R."/>
            <person name="Poole P.S."/>
            <person name="Young P.W."/>
            <person name="Iannetta P.M."/>
            <person name="James E.K."/>
        </authorList>
    </citation>
    <scope>NUCLEOTIDE SEQUENCE [LARGE SCALE GENOMIC DNA]</scope>
    <source>
        <strain evidence="2 3">JHI944</strain>
    </source>
</reference>
<sequence>MHAASASYQVRDENIDTTFKLPVVRMSLPTLDSSHWSQAKQDALAQQLLDTAKALEAKGVTTIHLLLACQNSVAFNLGRRLRQAQPARRRRLSARGEQREEVSLGCSHARRQRCGAVDCQEIWTTRPSFQSRPCSAG</sequence>
<protein>
    <submittedName>
        <fullName evidence="2">SAVED domain-containing protein</fullName>
    </submittedName>
</protein>
<dbReference type="EMBL" id="WXXP01000015">
    <property type="protein sequence ID" value="NEK53553.1"/>
    <property type="molecule type" value="Genomic_DNA"/>
</dbReference>
<dbReference type="NCBIfam" id="NF033611">
    <property type="entry name" value="SAVED"/>
    <property type="match status" value="1"/>
</dbReference>
<dbReference type="InterPro" id="IPR040836">
    <property type="entry name" value="SAVED"/>
</dbReference>
<feature type="domain" description="SMODS-associated and fused to various effectors" evidence="1">
    <location>
        <begin position="5"/>
        <end position="85"/>
    </location>
</feature>
<accession>A0A6P0DND5</accession>
<evidence type="ECO:0000259" key="1">
    <source>
        <dbReference type="Pfam" id="PF18145"/>
    </source>
</evidence>
<evidence type="ECO:0000313" key="2">
    <source>
        <dbReference type="EMBL" id="NEK53553.1"/>
    </source>
</evidence>
<dbReference type="Proteomes" id="UP000471409">
    <property type="component" value="Unassembled WGS sequence"/>
</dbReference>
<dbReference type="Pfam" id="PF18145">
    <property type="entry name" value="SAVED"/>
    <property type="match status" value="1"/>
</dbReference>
<proteinExistence type="predicted"/>
<dbReference type="AlphaFoldDB" id="A0A6P0DND5"/>
<gene>
    <name evidence="2" type="ORF">GUK36_29535</name>
</gene>
<organism evidence="2 3">
    <name type="scientific">Rhizobium leguminosarum</name>
    <dbReference type="NCBI Taxonomy" id="384"/>
    <lineage>
        <taxon>Bacteria</taxon>
        <taxon>Pseudomonadati</taxon>
        <taxon>Pseudomonadota</taxon>
        <taxon>Alphaproteobacteria</taxon>
        <taxon>Hyphomicrobiales</taxon>
        <taxon>Rhizobiaceae</taxon>
        <taxon>Rhizobium/Agrobacterium group</taxon>
        <taxon>Rhizobium</taxon>
    </lineage>
</organism>
<evidence type="ECO:0000313" key="3">
    <source>
        <dbReference type="Proteomes" id="UP000471409"/>
    </source>
</evidence>